<dbReference type="OrthoDB" id="737780at2"/>
<dbReference type="CDD" id="cd22893">
    <property type="entry name" value="PlcA-like"/>
    <property type="match status" value="1"/>
</dbReference>
<evidence type="ECO:0000313" key="2">
    <source>
        <dbReference type="EMBL" id="KTD60978.1"/>
    </source>
</evidence>
<proteinExistence type="predicted"/>
<organism evidence="2 3">
    <name type="scientific">Legionella shakespearei DSM 23087</name>
    <dbReference type="NCBI Taxonomy" id="1122169"/>
    <lineage>
        <taxon>Bacteria</taxon>
        <taxon>Pseudomonadati</taxon>
        <taxon>Pseudomonadota</taxon>
        <taxon>Gammaproteobacteria</taxon>
        <taxon>Legionellales</taxon>
        <taxon>Legionellaceae</taxon>
        <taxon>Legionella</taxon>
    </lineage>
</organism>
<feature type="chain" id="PRO_5006918003" evidence="1">
    <location>
        <begin position="22"/>
        <end position="417"/>
    </location>
</feature>
<dbReference type="InterPro" id="IPR049756">
    <property type="entry name" value="PlcA-like_dom"/>
</dbReference>
<keyword evidence="1" id="KW-0732">Signal</keyword>
<dbReference type="eggNOG" id="ENOG5033F73">
    <property type="taxonomic scope" value="Bacteria"/>
</dbReference>
<reference evidence="2 3" key="1">
    <citation type="submission" date="2015-11" db="EMBL/GenBank/DDBJ databases">
        <title>Genomic analysis of 38 Legionella species identifies large and diverse effector repertoires.</title>
        <authorList>
            <person name="Burstein D."/>
            <person name="Amaro F."/>
            <person name="Zusman T."/>
            <person name="Lifshitz Z."/>
            <person name="Cohen O."/>
            <person name="Gilbert J.A."/>
            <person name="Pupko T."/>
            <person name="Shuman H.A."/>
            <person name="Segal G."/>
        </authorList>
    </citation>
    <scope>NUCLEOTIDE SEQUENCE [LARGE SCALE GENOMIC DNA]</scope>
    <source>
        <strain evidence="2 3">ATCC 49655</strain>
    </source>
</reference>
<gene>
    <name evidence="2" type="ORF">Lsha_1389</name>
</gene>
<keyword evidence="3" id="KW-1185">Reference proteome</keyword>
<dbReference type="RefSeq" id="WP_018578641.1">
    <property type="nucleotide sequence ID" value="NZ_KB892437.1"/>
</dbReference>
<name>A0A0W0YVV2_9GAMM</name>
<dbReference type="EMBL" id="LNYW01000040">
    <property type="protein sequence ID" value="KTD60978.1"/>
    <property type="molecule type" value="Genomic_DNA"/>
</dbReference>
<dbReference type="AlphaFoldDB" id="A0A0W0YVV2"/>
<evidence type="ECO:0000313" key="3">
    <source>
        <dbReference type="Proteomes" id="UP000054600"/>
    </source>
</evidence>
<feature type="signal peptide" evidence="1">
    <location>
        <begin position="1"/>
        <end position="21"/>
    </location>
</feature>
<dbReference type="STRING" id="1122169.Lsha_1389"/>
<evidence type="ECO:0000256" key="1">
    <source>
        <dbReference type="SAM" id="SignalP"/>
    </source>
</evidence>
<sequence length="417" mass="46432">MLKNITQALPLSLFVALHCHAHSSSSSIAFKAETTTQLMEKYGPGFSSLEHKNIGDNVKLHLSGTDSANELVKLTLPNGLKLSYGEIVMYGGDMFGDASHPISNCKPADQANCFKAQFDALGVKGEANNKRCSNPLNQAKTLDKYMGSVEKDLEIARSEGVNDWDFYDKHDVTITKELNKLTCGGSVISAFIPFGSYIKLAQANFDHFAPDSLTAYRTGHRYAMETAREGFTKMQAGDQQEANRLLELAYAQNAFANHYLTDSFSAGHMRTPRRAIAKGVFLPAALNLLIANLMHNEDNRHGLNVVNAEGTSWVAYGDGYLYKPEAEMQRLVMLDAMQRSADGVYNAFLTGQIPDKFPEMDLLPDYSKIPEMNDTAPLFKVENGVVLKRVKNNDYYDHHWTKYWSGLITLIRFQVSN</sequence>
<comment type="caution">
    <text evidence="2">The sequence shown here is derived from an EMBL/GenBank/DDBJ whole genome shotgun (WGS) entry which is preliminary data.</text>
</comment>
<dbReference type="Proteomes" id="UP000054600">
    <property type="component" value="Unassembled WGS sequence"/>
</dbReference>
<accession>A0A0W0YVV2</accession>
<dbReference type="PATRIC" id="fig|1122169.6.peg.1600"/>
<protein>
    <submittedName>
        <fullName evidence="2">Phospholipase C</fullName>
    </submittedName>
</protein>